<feature type="region of interest" description="Disordered" evidence="1">
    <location>
        <begin position="594"/>
        <end position="624"/>
    </location>
</feature>
<name>A0A6A4GSP7_9AGAR</name>
<evidence type="ECO:0008006" key="4">
    <source>
        <dbReference type="Google" id="ProtNLM"/>
    </source>
</evidence>
<dbReference type="InterPro" id="IPR040521">
    <property type="entry name" value="KDZ"/>
</dbReference>
<dbReference type="PANTHER" id="PTHR33104:SF2">
    <property type="entry name" value="CXC3 LIKE CYSTEINE CLUSTER DOMAIN-CONTAINING PROTEIN"/>
    <property type="match status" value="1"/>
</dbReference>
<dbReference type="EMBL" id="ML769757">
    <property type="protein sequence ID" value="KAE9388174.1"/>
    <property type="molecule type" value="Genomic_DNA"/>
</dbReference>
<feature type="region of interest" description="Disordered" evidence="1">
    <location>
        <begin position="526"/>
        <end position="545"/>
    </location>
</feature>
<accession>A0A6A4GSP7</accession>
<reference evidence="2" key="1">
    <citation type="journal article" date="2019" name="Environ. Microbiol.">
        <title>Fungal ecological strategies reflected in gene transcription - a case study of two litter decomposers.</title>
        <authorList>
            <person name="Barbi F."/>
            <person name="Kohler A."/>
            <person name="Barry K."/>
            <person name="Baskaran P."/>
            <person name="Daum C."/>
            <person name="Fauchery L."/>
            <person name="Ihrmark K."/>
            <person name="Kuo A."/>
            <person name="LaButti K."/>
            <person name="Lipzen A."/>
            <person name="Morin E."/>
            <person name="Grigoriev I.V."/>
            <person name="Henrissat B."/>
            <person name="Lindahl B."/>
            <person name="Martin F."/>
        </authorList>
    </citation>
    <scope>NUCLEOTIDE SEQUENCE</scope>
    <source>
        <strain evidence="2">JB14</strain>
    </source>
</reference>
<evidence type="ECO:0000313" key="3">
    <source>
        <dbReference type="Proteomes" id="UP000799118"/>
    </source>
</evidence>
<evidence type="ECO:0000256" key="1">
    <source>
        <dbReference type="SAM" id="MobiDB-lite"/>
    </source>
</evidence>
<sequence>MLMRGGQGNDGIRNIEQTALGELAVQCPACPHPDINLPLDWNNLENPDSFIYFLFIAINACFCLKRKLVSSLAKDPYLQPGKAYFVDPEPYREFLLSVTDQDEMSTCTGLAALDYANTKLSKGYAITGIGMCCCARHELVGKNATAPLQKGERQFRYANIDYAIASFLQHVHFLLRLVLSYDIMCQWFKKCVEHLKNLPPNVRYYLVRSMVKFLIPKLHIYGHLRECQDEFSFNLTPGVGRTDAEGIERTWANMGPVATSTKEMGPGSHADTLEDHWGHWNWRKIVGMAELFRRRLLTAIEELANQEDSFCKFSSAQLEHIASWMEAVSKSEGGESNENPYSIPKSGLGLQDIRAQIAAEDALEAKKSHMGSIEDLIEDSELSGNSPEKPVTAAEFLMLALETEENQRQIKLDSSSIRNPTPQQTAAFTENRNHLMRKIGRIRQLQAVHCRPALQTLPLHPAVVSSQSSLEPEATPLILPSDLPITLSIEPLQKLELHLRDGQLQDALDQLRNNLLVKTRLHTYKKSNARRQGATTRTRSRMDRHERKIKLATSRYQHAWNAKLALVDGNKDNVGWHQLQQRDVRTMYDVEEAERKNKKKLKSAKRKRKSDEESGSDVDERKDEGEGFRKLSWIWMGADNTDMATDGLLHAGRSSFQLFISVSD</sequence>
<evidence type="ECO:0000313" key="2">
    <source>
        <dbReference type="EMBL" id="KAE9388174.1"/>
    </source>
</evidence>
<dbReference type="Proteomes" id="UP000799118">
    <property type="component" value="Unassembled WGS sequence"/>
</dbReference>
<dbReference type="AlphaFoldDB" id="A0A6A4GSP7"/>
<dbReference type="PANTHER" id="PTHR33104">
    <property type="entry name" value="SI:DKEY-29D5.2"/>
    <property type="match status" value="1"/>
</dbReference>
<protein>
    <recommendedName>
        <fullName evidence="4">CxC2-like cysteine cluster KDZ transposase-associated domain-containing protein</fullName>
    </recommendedName>
</protein>
<dbReference type="OrthoDB" id="2682806at2759"/>
<keyword evidence="3" id="KW-1185">Reference proteome</keyword>
<dbReference type="Pfam" id="PF18758">
    <property type="entry name" value="KDZ"/>
    <property type="match status" value="1"/>
</dbReference>
<proteinExistence type="predicted"/>
<gene>
    <name evidence="2" type="ORF">BT96DRAFT_836658</name>
</gene>
<feature type="compositionally biased region" description="Basic residues" evidence="1">
    <location>
        <begin position="596"/>
        <end position="608"/>
    </location>
</feature>
<organism evidence="2 3">
    <name type="scientific">Gymnopus androsaceus JB14</name>
    <dbReference type="NCBI Taxonomy" id="1447944"/>
    <lineage>
        <taxon>Eukaryota</taxon>
        <taxon>Fungi</taxon>
        <taxon>Dikarya</taxon>
        <taxon>Basidiomycota</taxon>
        <taxon>Agaricomycotina</taxon>
        <taxon>Agaricomycetes</taxon>
        <taxon>Agaricomycetidae</taxon>
        <taxon>Agaricales</taxon>
        <taxon>Marasmiineae</taxon>
        <taxon>Omphalotaceae</taxon>
        <taxon>Gymnopus</taxon>
    </lineage>
</organism>